<dbReference type="AlphaFoldDB" id="A0A401NUJ8"/>
<dbReference type="EMBL" id="BFAA01005468">
    <property type="protein sequence ID" value="GCB64566.1"/>
    <property type="molecule type" value="Genomic_DNA"/>
</dbReference>
<dbReference type="InterPro" id="IPR010479">
    <property type="entry name" value="BID"/>
</dbReference>
<evidence type="ECO:0000313" key="1">
    <source>
        <dbReference type="EMBL" id="GCB64566.1"/>
    </source>
</evidence>
<keyword evidence="2" id="KW-1185">Reference proteome</keyword>
<accession>A0A401NUJ8</accession>
<dbReference type="InterPro" id="IPR036834">
    <property type="entry name" value="Bcl-2-like_sf"/>
</dbReference>
<gene>
    <name evidence="1" type="ORF">scyTo_0011768</name>
</gene>
<dbReference type="GO" id="GO:0043065">
    <property type="term" value="P:positive regulation of apoptotic process"/>
    <property type="evidence" value="ECO:0007669"/>
    <property type="project" value="InterPro"/>
</dbReference>
<sequence length="124" mass="13933">DEEILNIARCLRKLGDEYNEVIQSHMKNLKPTIKNLETDQGVETFSGMVSQLESIPELQTHLQLGSEMNLLRIAVVLGMQITKEVPELLPKVKVAMVNLFNTKLLSWVQKGGWEKLVSCANASQ</sequence>
<reference evidence="1 2" key="1">
    <citation type="journal article" date="2018" name="Nat. Ecol. Evol.">
        <title>Shark genomes provide insights into elasmobranch evolution and the origin of vertebrates.</title>
        <authorList>
            <person name="Hara Y"/>
            <person name="Yamaguchi K"/>
            <person name="Onimaru K"/>
            <person name="Kadota M"/>
            <person name="Koyanagi M"/>
            <person name="Keeley SD"/>
            <person name="Tatsumi K"/>
            <person name="Tanaka K"/>
            <person name="Motone F"/>
            <person name="Kageyama Y"/>
            <person name="Nozu R"/>
            <person name="Adachi N"/>
            <person name="Nishimura O"/>
            <person name="Nakagawa R"/>
            <person name="Tanegashima C"/>
            <person name="Kiyatake I"/>
            <person name="Matsumoto R"/>
            <person name="Murakumo K"/>
            <person name="Nishida K"/>
            <person name="Terakita A"/>
            <person name="Kuratani S"/>
            <person name="Sato K"/>
            <person name="Hyodo S Kuraku.S."/>
        </authorList>
    </citation>
    <scope>NUCLEOTIDE SEQUENCE [LARGE SCALE GENOMIC DNA]</scope>
</reference>
<dbReference type="Proteomes" id="UP000288216">
    <property type="component" value="Unassembled WGS sequence"/>
</dbReference>
<dbReference type="SUPFAM" id="SSF56854">
    <property type="entry name" value="Bcl-2 inhibitors of programmed cell death"/>
    <property type="match status" value="1"/>
</dbReference>
<dbReference type="GO" id="GO:0005737">
    <property type="term" value="C:cytoplasm"/>
    <property type="evidence" value="ECO:0007669"/>
    <property type="project" value="InterPro"/>
</dbReference>
<dbReference type="OMA" id="HELPSMV"/>
<protein>
    <submittedName>
        <fullName evidence="1">Uncharacterized protein</fullName>
    </submittedName>
</protein>
<dbReference type="OrthoDB" id="9950208at2759"/>
<feature type="non-terminal residue" evidence="1">
    <location>
        <position position="1"/>
    </location>
</feature>
<dbReference type="Gene3D" id="1.10.437.10">
    <property type="entry name" value="Blc2-like"/>
    <property type="match status" value="1"/>
</dbReference>
<organism evidence="1 2">
    <name type="scientific">Scyliorhinus torazame</name>
    <name type="common">Cloudy catshark</name>
    <name type="synonym">Catulus torazame</name>
    <dbReference type="NCBI Taxonomy" id="75743"/>
    <lineage>
        <taxon>Eukaryota</taxon>
        <taxon>Metazoa</taxon>
        <taxon>Chordata</taxon>
        <taxon>Craniata</taxon>
        <taxon>Vertebrata</taxon>
        <taxon>Chondrichthyes</taxon>
        <taxon>Elasmobranchii</taxon>
        <taxon>Galeomorphii</taxon>
        <taxon>Galeoidea</taxon>
        <taxon>Carcharhiniformes</taxon>
        <taxon>Scyliorhinidae</taxon>
        <taxon>Scyliorhinus</taxon>
    </lineage>
</organism>
<comment type="caution">
    <text evidence="1">The sequence shown here is derived from an EMBL/GenBank/DDBJ whole genome shotgun (WGS) entry which is preliminary data.</text>
</comment>
<proteinExistence type="predicted"/>
<name>A0A401NUJ8_SCYTO</name>
<dbReference type="Pfam" id="PF06393">
    <property type="entry name" value="BID"/>
    <property type="match status" value="1"/>
</dbReference>
<evidence type="ECO:0000313" key="2">
    <source>
        <dbReference type="Proteomes" id="UP000288216"/>
    </source>
</evidence>